<keyword evidence="2" id="KW-1133">Transmembrane helix</keyword>
<reference evidence="3" key="1">
    <citation type="submission" date="2017-06" db="EMBL/GenBank/DDBJ databases">
        <authorList>
            <person name="Assis F.L."/>
            <person name="Abrahao J.S."/>
            <person name="Silva L."/>
            <person name="Khalil J.B."/>
            <person name="Rodrigues R."/>
            <person name="Silva L.S."/>
            <person name="Boratto P."/>
            <person name="Andrade M."/>
            <person name="Kroon E.G."/>
            <person name="Ribeiro B."/>
            <person name="Bergier I."/>
            <person name="Seligmann H."/>
            <person name="Ghigo E."/>
            <person name="Colson P."/>
            <person name="Levasseur A."/>
            <person name="Raoult D."/>
            <person name="Scola B.L."/>
        </authorList>
    </citation>
    <scope>NUCLEOTIDE SEQUENCE</scope>
    <source>
        <strain evidence="3">Deep ocean</strain>
    </source>
</reference>
<sequence length="229" mass="26103">MFSNITEAWNYDPVKEMTDKLSKGAFRTNTDQSEIFNFKSQSNNINQTKINNAKPKDIISLSDGNSLSLLSENTTGINTLDSDFGSFAPVNFDKYSNNKKKQNKNKHSKRYDSISSDSDLSSTDSLEESRCDYSVKHLKKCDRCYDRLKKLVNSKVNRKFDEIILDTKMKQLQNVTVPQFPILQQPQAQSYAQNIPTPNSDSWKETLIIVIGAIIAIFIIFLIVKAMHK</sequence>
<keyword evidence="2" id="KW-0812">Transmembrane</keyword>
<evidence type="ECO:0000256" key="1">
    <source>
        <dbReference type="SAM" id="MobiDB-lite"/>
    </source>
</evidence>
<feature type="compositionally biased region" description="Low complexity" evidence="1">
    <location>
        <begin position="113"/>
        <end position="124"/>
    </location>
</feature>
<evidence type="ECO:0000256" key="2">
    <source>
        <dbReference type="SAM" id="Phobius"/>
    </source>
</evidence>
<proteinExistence type="predicted"/>
<name>A0A6N1NMJ0_9VIRU</name>
<reference evidence="3" key="2">
    <citation type="journal article" date="2018" name="Nat. Commun.">
        <title>Tailed giant Tupanvirus possesses the most complete translational apparatus of the known virosphere.</title>
        <authorList>
            <person name="Abrahao J."/>
            <person name="Silva L."/>
            <person name="Silva L.S."/>
            <person name="Khalil J.Y.B."/>
            <person name="Rodrigues R."/>
            <person name="Arantes T."/>
            <person name="Assis F."/>
            <person name="Boratto P."/>
            <person name="Andrade M."/>
            <person name="Kroon E.G."/>
            <person name="Ribeiro B."/>
            <person name="Bergier I."/>
            <person name="Seligmann H."/>
            <person name="Ghigo E."/>
            <person name="Colson P."/>
            <person name="Levasseur A."/>
            <person name="Kroemer G."/>
            <person name="Raoult D."/>
            <person name="La Scola B."/>
        </authorList>
    </citation>
    <scope>NUCLEOTIDE SEQUENCE [LARGE SCALE GENOMIC DNA]</scope>
    <source>
        <strain evidence="3">Deep ocean</strain>
    </source>
</reference>
<organism evidence="3">
    <name type="scientific">Tupanvirus deep ocean</name>
    <dbReference type="NCBI Taxonomy" id="2126984"/>
    <lineage>
        <taxon>Viruses</taxon>
        <taxon>Varidnaviria</taxon>
        <taxon>Bamfordvirae</taxon>
        <taxon>Nucleocytoviricota</taxon>
        <taxon>Megaviricetes</taxon>
        <taxon>Imitervirales</taxon>
        <taxon>Mimiviridae</taxon>
        <taxon>Megamimivirinae</taxon>
        <taxon>Tupanvirus</taxon>
        <taxon>Tupanvirus altamarinense</taxon>
    </lineage>
</organism>
<evidence type="ECO:0000313" key="3">
    <source>
        <dbReference type="EMBL" id="QKU34127.1"/>
    </source>
</evidence>
<keyword evidence="2" id="KW-0472">Membrane</keyword>
<feature type="compositionally biased region" description="Basic residues" evidence="1">
    <location>
        <begin position="97"/>
        <end position="109"/>
    </location>
</feature>
<feature type="region of interest" description="Disordered" evidence="1">
    <location>
        <begin position="95"/>
        <end position="124"/>
    </location>
</feature>
<dbReference type="GeneID" id="80517437"/>
<accession>A0A6N1NMJ0</accession>
<dbReference type="EMBL" id="MF405918">
    <property type="protein sequence ID" value="QKU34127.1"/>
    <property type="molecule type" value="Genomic_DNA"/>
</dbReference>
<dbReference type="KEGG" id="vg:80517437"/>
<dbReference type="RefSeq" id="YP_010780746.1">
    <property type="nucleotide sequence ID" value="NC_075038.1"/>
</dbReference>
<feature type="transmembrane region" description="Helical" evidence="2">
    <location>
        <begin position="206"/>
        <end position="224"/>
    </location>
</feature>
<protein>
    <submittedName>
        <fullName evidence="3">Uncharacterized protein</fullName>
    </submittedName>
</protein>